<evidence type="ECO:0000256" key="2">
    <source>
        <dbReference type="ARBA" id="ARBA00023128"/>
    </source>
</evidence>
<dbReference type="PANTHER" id="PTHR46811">
    <property type="entry name" value="COILED-COIL-HELIX-COILED-COIL-HELIX DOMAIN-CONTAINING PROTEIN 7"/>
    <property type="match status" value="1"/>
</dbReference>
<reference evidence="6 7" key="1">
    <citation type="journal article" date="2019" name="Sci. Rep.">
        <title>Orb-weaving spider Araneus ventricosus genome elucidates the spidroin gene catalogue.</title>
        <authorList>
            <person name="Kono N."/>
            <person name="Nakamura H."/>
            <person name="Ohtoshi R."/>
            <person name="Moran D.A.P."/>
            <person name="Shinohara A."/>
            <person name="Yoshida Y."/>
            <person name="Fujiwara M."/>
            <person name="Mori M."/>
            <person name="Tomita M."/>
            <person name="Arakawa K."/>
        </authorList>
    </citation>
    <scope>NUCLEOTIDE SEQUENCE [LARGE SCALE GENOMIC DNA]</scope>
</reference>
<keyword evidence="7" id="KW-1185">Reference proteome</keyword>
<evidence type="ECO:0000256" key="1">
    <source>
        <dbReference type="ARBA" id="ARBA00004569"/>
    </source>
</evidence>
<evidence type="ECO:0000313" key="6">
    <source>
        <dbReference type="EMBL" id="GBM77853.1"/>
    </source>
</evidence>
<dbReference type="OrthoDB" id="9971592at2759"/>
<keyword evidence="2" id="KW-0496">Mitochondrion</keyword>
<dbReference type="Proteomes" id="UP000499080">
    <property type="component" value="Unassembled WGS sequence"/>
</dbReference>
<keyword evidence="3" id="KW-1015">Disulfide bond</keyword>
<evidence type="ECO:0000256" key="4">
    <source>
        <dbReference type="ARBA" id="ARBA00038205"/>
    </source>
</evidence>
<accession>A0A4Y2IJ80</accession>
<dbReference type="GO" id="GO:0033108">
    <property type="term" value="P:mitochondrial respiratory chain complex assembly"/>
    <property type="evidence" value="ECO:0007669"/>
    <property type="project" value="TreeGrafter"/>
</dbReference>
<evidence type="ECO:0000313" key="7">
    <source>
        <dbReference type="Proteomes" id="UP000499080"/>
    </source>
</evidence>
<protein>
    <recommendedName>
        <fullName evidence="5">Coiled-coil-helix-coiled-coil-helix domain-containing protein 7</fullName>
    </recommendedName>
</protein>
<comment type="similarity">
    <text evidence="4">Belongs to the CHCHD7 family.</text>
</comment>
<dbReference type="PROSITE" id="PS51808">
    <property type="entry name" value="CHCH"/>
    <property type="match status" value="1"/>
</dbReference>
<dbReference type="EMBL" id="BGPR01002715">
    <property type="protein sequence ID" value="GBM77853.1"/>
    <property type="molecule type" value="Genomic_DNA"/>
</dbReference>
<organism evidence="6 7">
    <name type="scientific">Araneus ventricosus</name>
    <name type="common">Orbweaver spider</name>
    <name type="synonym">Epeira ventricosa</name>
    <dbReference type="NCBI Taxonomy" id="182803"/>
    <lineage>
        <taxon>Eukaryota</taxon>
        <taxon>Metazoa</taxon>
        <taxon>Ecdysozoa</taxon>
        <taxon>Arthropoda</taxon>
        <taxon>Chelicerata</taxon>
        <taxon>Arachnida</taxon>
        <taxon>Araneae</taxon>
        <taxon>Araneomorphae</taxon>
        <taxon>Entelegynae</taxon>
        <taxon>Araneoidea</taxon>
        <taxon>Araneidae</taxon>
        <taxon>Araneus</taxon>
    </lineage>
</organism>
<evidence type="ECO:0000256" key="5">
    <source>
        <dbReference type="ARBA" id="ARBA00039509"/>
    </source>
</evidence>
<dbReference type="GO" id="GO:0005758">
    <property type="term" value="C:mitochondrial intermembrane space"/>
    <property type="evidence" value="ECO:0007669"/>
    <property type="project" value="UniProtKB-SubCell"/>
</dbReference>
<dbReference type="PANTHER" id="PTHR46811:SF1">
    <property type="entry name" value="COILED-COIL-HELIX-COILED-COIL-HELIX DOMAIN-CONTAINING PROTEIN 7"/>
    <property type="match status" value="1"/>
</dbReference>
<name>A0A4Y2IJ80_ARAVE</name>
<comment type="subcellular location">
    <subcellularLocation>
        <location evidence="1">Mitochondrion intermembrane space</location>
    </subcellularLocation>
</comment>
<gene>
    <name evidence="6" type="ORF">AVEN_24605_1</name>
</gene>
<evidence type="ECO:0000256" key="3">
    <source>
        <dbReference type="ARBA" id="ARBA00023157"/>
    </source>
</evidence>
<comment type="caution">
    <text evidence="6">The sequence shown here is derived from an EMBL/GenBank/DDBJ whole genome shotgun (WGS) entry which is preliminary data.</text>
</comment>
<dbReference type="SUPFAM" id="SSF47072">
    <property type="entry name" value="Cysteine alpha-hairpin motif"/>
    <property type="match status" value="1"/>
</dbReference>
<sequence length="100" mass="12173">MSNFHQISDGERHEEAKKQFKERVDRINPCHKERDASLKCLDEFYYARAKCQPYFDNYKNCRAFWGFVTRERRKAGIRPYIPPPEERDQVKAEYLPRFKP</sequence>
<dbReference type="AlphaFoldDB" id="A0A4Y2IJ80"/>
<dbReference type="InterPro" id="IPR051040">
    <property type="entry name" value="COX23"/>
</dbReference>
<dbReference type="InterPro" id="IPR009069">
    <property type="entry name" value="Cys_alpha_HP_mot_SF"/>
</dbReference>
<proteinExistence type="inferred from homology"/>